<dbReference type="Proteomes" id="UP001218218">
    <property type="component" value="Unassembled WGS sequence"/>
</dbReference>
<protein>
    <submittedName>
        <fullName evidence="1">Uncharacterized protein</fullName>
    </submittedName>
</protein>
<reference evidence="1" key="1">
    <citation type="submission" date="2023-03" db="EMBL/GenBank/DDBJ databases">
        <title>Massive genome expansion in bonnet fungi (Mycena s.s.) driven by repeated elements and novel gene families across ecological guilds.</title>
        <authorList>
            <consortium name="Lawrence Berkeley National Laboratory"/>
            <person name="Harder C.B."/>
            <person name="Miyauchi S."/>
            <person name="Viragh M."/>
            <person name="Kuo A."/>
            <person name="Thoen E."/>
            <person name="Andreopoulos B."/>
            <person name="Lu D."/>
            <person name="Skrede I."/>
            <person name="Drula E."/>
            <person name="Henrissat B."/>
            <person name="Morin E."/>
            <person name="Kohler A."/>
            <person name="Barry K."/>
            <person name="LaButti K."/>
            <person name="Morin E."/>
            <person name="Salamov A."/>
            <person name="Lipzen A."/>
            <person name="Mereny Z."/>
            <person name="Hegedus B."/>
            <person name="Baldrian P."/>
            <person name="Stursova M."/>
            <person name="Weitz H."/>
            <person name="Taylor A."/>
            <person name="Grigoriev I.V."/>
            <person name="Nagy L.G."/>
            <person name="Martin F."/>
            <person name="Kauserud H."/>
        </authorList>
    </citation>
    <scope>NUCLEOTIDE SEQUENCE</scope>
    <source>
        <strain evidence="1">CBHHK002</strain>
    </source>
</reference>
<comment type="caution">
    <text evidence="1">The sequence shown here is derived from an EMBL/GenBank/DDBJ whole genome shotgun (WGS) entry which is preliminary data.</text>
</comment>
<feature type="non-terminal residue" evidence="1">
    <location>
        <position position="1"/>
    </location>
</feature>
<keyword evidence="2" id="KW-1185">Reference proteome</keyword>
<dbReference type="EMBL" id="JARIHO010000047">
    <property type="protein sequence ID" value="KAJ7323362.1"/>
    <property type="molecule type" value="Genomic_DNA"/>
</dbReference>
<dbReference type="InterPro" id="IPR041078">
    <property type="entry name" value="Plavaka"/>
</dbReference>
<proteinExistence type="predicted"/>
<accession>A0AAD6ZHQ9</accession>
<gene>
    <name evidence="1" type="ORF">DFH08DRAFT_664397</name>
</gene>
<feature type="non-terminal residue" evidence="1">
    <location>
        <position position="102"/>
    </location>
</feature>
<name>A0AAD6ZHQ9_9AGAR</name>
<evidence type="ECO:0000313" key="1">
    <source>
        <dbReference type="EMBL" id="KAJ7323362.1"/>
    </source>
</evidence>
<evidence type="ECO:0000313" key="2">
    <source>
        <dbReference type="Proteomes" id="UP001218218"/>
    </source>
</evidence>
<sequence length="102" mass="11714">LIANCMENRCPECKVKPENRGCHRASPPREQVETLHLLREHQSGFRNPSTAAKSKADYDELGLRPVYAPFWGDLPHSDIFQAFTPDLLHQLHRGVFKDHLVK</sequence>
<organism evidence="1 2">
    <name type="scientific">Mycena albidolilacea</name>
    <dbReference type="NCBI Taxonomy" id="1033008"/>
    <lineage>
        <taxon>Eukaryota</taxon>
        <taxon>Fungi</taxon>
        <taxon>Dikarya</taxon>
        <taxon>Basidiomycota</taxon>
        <taxon>Agaricomycotina</taxon>
        <taxon>Agaricomycetes</taxon>
        <taxon>Agaricomycetidae</taxon>
        <taxon>Agaricales</taxon>
        <taxon>Marasmiineae</taxon>
        <taxon>Mycenaceae</taxon>
        <taxon>Mycena</taxon>
    </lineage>
</organism>
<dbReference type="AlphaFoldDB" id="A0AAD6ZHQ9"/>
<dbReference type="Pfam" id="PF18759">
    <property type="entry name" value="Plavaka"/>
    <property type="match status" value="1"/>
</dbReference>